<dbReference type="Pfam" id="PF09148">
    <property type="entry name" value="DUF1934"/>
    <property type="match status" value="1"/>
</dbReference>
<name>A0A0X8FKW9_9LACT</name>
<dbReference type="AlphaFoldDB" id="A0A0X8FKW9"/>
<dbReference type="SUPFAM" id="SSF50814">
    <property type="entry name" value="Lipocalins"/>
    <property type="match status" value="1"/>
</dbReference>
<dbReference type="InterPro" id="IPR015231">
    <property type="entry name" value="DUF1934"/>
</dbReference>
<sequence length="145" mass="16512">MPNKQTVQLNIESRISQDEDNQLIASESMAEVFNLGSKFFIDYQEEIDGQVVAVRIKVDLDQGQVLIKREGQAVSARIPLILNRDSLVYYRLPGLPQLEMIAHMQTLAGNLTKNRGQLKLYYQLRDQTGEIGQYEIILQYQAGLV</sequence>
<accession>A0A0X8FKW9</accession>
<dbReference type="InterPro" id="IPR012674">
    <property type="entry name" value="Calycin"/>
</dbReference>
<dbReference type="KEGG" id="auh:AWM75_03960"/>
<dbReference type="OrthoDB" id="2151645at2"/>
<proteinExistence type="predicted"/>
<reference evidence="1 2" key="1">
    <citation type="journal article" date="2016" name="Genome Announc.">
        <title>Complete Genome Sequences of Aerococcus christensenii CCUG 28831T, Aerococcus sanguinicola CCUG 43001T, Aerococcus urinae CCUG 36881T, Aerococcus urinaeequi CCUG 28094T, Aerococcus urinaehominis CCUG 42038 BT, and Aerococcus viridans CCUG 4311T.</title>
        <authorList>
            <person name="Carkaci D."/>
            <person name="Dargis R."/>
            <person name="Nielsen X.C."/>
            <person name="Skovgaard O."/>
            <person name="Fuursted K."/>
            <person name="Christensen J.J."/>
        </authorList>
    </citation>
    <scope>NUCLEOTIDE SEQUENCE [LARGE SCALE GENOMIC DNA]</scope>
    <source>
        <strain evidence="1 2">CCUG42038B</strain>
    </source>
</reference>
<organism evidence="1 2">
    <name type="scientific">Aerococcus urinaehominis</name>
    <dbReference type="NCBI Taxonomy" id="128944"/>
    <lineage>
        <taxon>Bacteria</taxon>
        <taxon>Bacillati</taxon>
        <taxon>Bacillota</taxon>
        <taxon>Bacilli</taxon>
        <taxon>Lactobacillales</taxon>
        <taxon>Aerococcaceae</taxon>
        <taxon>Aerococcus</taxon>
    </lineage>
</organism>
<dbReference type="STRING" id="128944.AWM75_03960"/>
<dbReference type="EMBL" id="CP014163">
    <property type="protein sequence ID" value="AMB99211.1"/>
    <property type="molecule type" value="Genomic_DNA"/>
</dbReference>
<dbReference type="Proteomes" id="UP000062260">
    <property type="component" value="Chromosome"/>
</dbReference>
<reference evidence="2" key="2">
    <citation type="submission" date="2016-01" db="EMBL/GenBank/DDBJ databases">
        <title>Six Aerococcus type strain genome sequencing and assembly using PacBio and Illumina Hiseq.</title>
        <authorList>
            <person name="Carkaci D."/>
            <person name="Dargis R."/>
            <person name="Nielsen X.C."/>
            <person name="Skovgaard O."/>
            <person name="Fuursted K."/>
            <person name="Christensen J.J."/>
        </authorList>
    </citation>
    <scope>NUCLEOTIDE SEQUENCE [LARGE SCALE GENOMIC DNA]</scope>
    <source>
        <strain evidence="2">CCUG42038B</strain>
    </source>
</reference>
<keyword evidence="2" id="KW-1185">Reference proteome</keyword>
<dbReference type="Gene3D" id="2.40.128.20">
    <property type="match status" value="1"/>
</dbReference>
<evidence type="ECO:0000313" key="2">
    <source>
        <dbReference type="Proteomes" id="UP000062260"/>
    </source>
</evidence>
<protein>
    <submittedName>
        <fullName evidence="1">Uncharacterized protein</fullName>
    </submittedName>
</protein>
<evidence type="ECO:0000313" key="1">
    <source>
        <dbReference type="EMBL" id="AMB99211.1"/>
    </source>
</evidence>
<gene>
    <name evidence="1" type="ORF">AWM75_03960</name>
</gene>
<dbReference type="RefSeq" id="WP_067978507.1">
    <property type="nucleotide sequence ID" value="NZ_CP014163.1"/>
</dbReference>